<proteinExistence type="predicted"/>
<dbReference type="Proteomes" id="UP000013525">
    <property type="component" value="Unassembled WGS sequence"/>
</dbReference>
<dbReference type="eggNOG" id="COG1233">
    <property type="taxonomic scope" value="Bacteria"/>
</dbReference>
<reference evidence="1 2" key="1">
    <citation type="journal article" date="2013" name="Genome Announc.">
        <title>Draft Genome Sequence of Rhodococcus rhodnii Strain LMG5362, a Symbiont of Rhodnius prolixus (Hemiptera, Reduviidae, Triatominae), the Principle Vector of Trypanosoma cruzi.</title>
        <authorList>
            <person name="Pachebat J.A."/>
            <person name="van Keulen G."/>
            <person name="Whitten M.M."/>
            <person name="Girdwood S."/>
            <person name="Del Sol R."/>
            <person name="Dyson P.J."/>
            <person name="Facey P.D."/>
        </authorList>
    </citation>
    <scope>NUCLEOTIDE SEQUENCE [LARGE SCALE GENOMIC DNA]</scope>
    <source>
        <strain evidence="1 2">LMG 5362</strain>
    </source>
</reference>
<dbReference type="PANTHER" id="PTHR10668">
    <property type="entry name" value="PHYTOENE DEHYDROGENASE"/>
    <property type="match status" value="1"/>
</dbReference>
<dbReference type="AlphaFoldDB" id="R7WNB6"/>
<evidence type="ECO:0000313" key="2">
    <source>
        <dbReference type="Proteomes" id="UP000013525"/>
    </source>
</evidence>
<comment type="caution">
    <text evidence="1">The sequence shown here is derived from an EMBL/GenBank/DDBJ whole genome shotgun (WGS) entry which is preliminary data.</text>
</comment>
<dbReference type="PATRIC" id="fig|1273125.3.peg.3145"/>
<protein>
    <submittedName>
        <fullName evidence="1">Dehydrogenase</fullName>
    </submittedName>
</protein>
<dbReference type="PANTHER" id="PTHR10668:SF105">
    <property type="entry name" value="DEHYDROGENASE-RELATED"/>
    <property type="match status" value="1"/>
</dbReference>
<dbReference type="RefSeq" id="WP_010839340.1">
    <property type="nucleotide sequence ID" value="NZ_APMY01000095.1"/>
</dbReference>
<sequence>MRRSRGGLLPRRATVVVGQQHVIDPSRVPEGRGSAWIQLQEVPFRPRGDAAGELDTSVGWTPGLTAAYTDRIVARIEQYAPGLSASVIGVHAISPAELERRNPNAEYGDPYGGSAELDQNLVFRPFPGAHRHRTAVPGLWHVGASTHPGPGLGGGSGHLASSDILRCHRRER</sequence>
<keyword evidence="2" id="KW-1185">Reference proteome</keyword>
<evidence type="ECO:0000313" key="1">
    <source>
        <dbReference type="EMBL" id="EOM75509.1"/>
    </source>
</evidence>
<gene>
    <name evidence="1" type="ORF">Rrhod_3307</name>
</gene>
<organism evidence="1 2">
    <name type="scientific">Rhodococcus rhodnii LMG 5362</name>
    <dbReference type="NCBI Taxonomy" id="1273125"/>
    <lineage>
        <taxon>Bacteria</taxon>
        <taxon>Bacillati</taxon>
        <taxon>Actinomycetota</taxon>
        <taxon>Actinomycetes</taxon>
        <taxon>Mycobacteriales</taxon>
        <taxon>Nocardiaceae</taxon>
        <taxon>Rhodococcus</taxon>
    </lineage>
</organism>
<accession>R7WNB6</accession>
<dbReference type="EMBL" id="APMY01000095">
    <property type="protein sequence ID" value="EOM75509.1"/>
    <property type="molecule type" value="Genomic_DNA"/>
</dbReference>
<name>R7WNB6_9NOCA</name>